<gene>
    <name evidence="3" type="ORF">EL18_00237</name>
</gene>
<keyword evidence="1" id="KW-1133">Transmembrane helix</keyword>
<dbReference type="AlphaFoldDB" id="A0A084U8D6"/>
<dbReference type="Pfam" id="PF07331">
    <property type="entry name" value="TctB"/>
    <property type="match status" value="1"/>
</dbReference>
<organism evidence="3 4">
    <name type="scientific">Nitratireductor basaltis</name>
    <dbReference type="NCBI Taxonomy" id="472175"/>
    <lineage>
        <taxon>Bacteria</taxon>
        <taxon>Pseudomonadati</taxon>
        <taxon>Pseudomonadota</taxon>
        <taxon>Alphaproteobacteria</taxon>
        <taxon>Hyphomicrobiales</taxon>
        <taxon>Phyllobacteriaceae</taxon>
        <taxon>Nitratireductor</taxon>
    </lineage>
</organism>
<feature type="transmembrane region" description="Helical" evidence="1">
    <location>
        <begin position="44"/>
        <end position="63"/>
    </location>
</feature>
<feature type="transmembrane region" description="Helical" evidence="1">
    <location>
        <begin position="12"/>
        <end position="32"/>
    </location>
</feature>
<dbReference type="eggNOG" id="ENOG5032YH9">
    <property type="taxonomic scope" value="Bacteria"/>
</dbReference>
<keyword evidence="1" id="KW-0812">Transmembrane</keyword>
<evidence type="ECO:0000313" key="3">
    <source>
        <dbReference type="EMBL" id="KFB09222.1"/>
    </source>
</evidence>
<dbReference type="OrthoDB" id="7347787at2"/>
<sequence length="154" mass="16914">MAENNSTVAGRLGVPIFLLVLTTVYVAATFQIRPQFSEGLVGPRFLPFLAATLMYGALFTIIWKERRESAEGNGSLMQPAAIVVATAAYIGVFKWLGYSLSTFLFVFALFMLFSYQAGRPVRRVIDALAVTAVFYGLFAFVFGIRLPVFPGLPL</sequence>
<evidence type="ECO:0000313" key="4">
    <source>
        <dbReference type="Proteomes" id="UP000053675"/>
    </source>
</evidence>
<name>A0A084U8D6_9HYPH</name>
<feature type="domain" description="DUF1468" evidence="2">
    <location>
        <begin position="14"/>
        <end position="147"/>
    </location>
</feature>
<feature type="transmembrane region" description="Helical" evidence="1">
    <location>
        <begin position="127"/>
        <end position="148"/>
    </location>
</feature>
<comment type="caution">
    <text evidence="3">The sequence shown here is derived from an EMBL/GenBank/DDBJ whole genome shotgun (WGS) entry which is preliminary data.</text>
</comment>
<keyword evidence="1" id="KW-0472">Membrane</keyword>
<dbReference type="Proteomes" id="UP000053675">
    <property type="component" value="Unassembled WGS sequence"/>
</dbReference>
<protein>
    <submittedName>
        <fullName evidence="3">Tripartite tricarboxylate transporter TctB family protein</fullName>
    </submittedName>
</protein>
<dbReference type="RefSeq" id="WP_051913629.1">
    <property type="nucleotide sequence ID" value="NZ_JMQM01000001.1"/>
</dbReference>
<accession>A0A084U8D6</accession>
<proteinExistence type="predicted"/>
<evidence type="ECO:0000259" key="2">
    <source>
        <dbReference type="Pfam" id="PF07331"/>
    </source>
</evidence>
<feature type="transmembrane region" description="Helical" evidence="1">
    <location>
        <begin position="98"/>
        <end position="115"/>
    </location>
</feature>
<dbReference type="EMBL" id="JMQM01000001">
    <property type="protein sequence ID" value="KFB09222.1"/>
    <property type="molecule type" value="Genomic_DNA"/>
</dbReference>
<dbReference type="PATRIC" id="fig|472175.3.peg.244"/>
<reference evidence="3 4" key="1">
    <citation type="submission" date="2014-05" db="EMBL/GenBank/DDBJ databases">
        <title>Draft Genome Sequence of Nitratireductor basaltis Strain UMTGB225, A Marine Bacterium Isolated from Green Barrel Tunicate.</title>
        <authorList>
            <person name="Gan H.Y."/>
        </authorList>
    </citation>
    <scope>NUCLEOTIDE SEQUENCE [LARGE SCALE GENOMIC DNA]</scope>
    <source>
        <strain evidence="3 4">UMTGB225</strain>
    </source>
</reference>
<keyword evidence="4" id="KW-1185">Reference proteome</keyword>
<dbReference type="STRING" id="472175.EL18_00237"/>
<dbReference type="InterPro" id="IPR009936">
    <property type="entry name" value="DUF1468"/>
</dbReference>
<feature type="transmembrane region" description="Helical" evidence="1">
    <location>
        <begin position="75"/>
        <end position="92"/>
    </location>
</feature>
<evidence type="ECO:0000256" key="1">
    <source>
        <dbReference type="SAM" id="Phobius"/>
    </source>
</evidence>